<dbReference type="RefSeq" id="WP_103906684.1">
    <property type="nucleotide sequence ID" value="NZ_CP049246.1"/>
</dbReference>
<dbReference type="PROSITE" id="PS51257">
    <property type="entry name" value="PROKAR_LIPOPROTEIN"/>
    <property type="match status" value="1"/>
</dbReference>
<evidence type="ECO:0000313" key="9">
    <source>
        <dbReference type="Proteomes" id="UP000236731"/>
    </source>
</evidence>
<evidence type="ECO:0000256" key="3">
    <source>
        <dbReference type="ARBA" id="ARBA00022729"/>
    </source>
</evidence>
<dbReference type="EMBL" id="FNUT01000007">
    <property type="protein sequence ID" value="SEG36048.1"/>
    <property type="molecule type" value="Genomic_DNA"/>
</dbReference>
<dbReference type="Pfam" id="PF14322">
    <property type="entry name" value="SusD-like_3"/>
    <property type="match status" value="1"/>
</dbReference>
<dbReference type="Proteomes" id="UP000236731">
    <property type="component" value="Unassembled WGS sequence"/>
</dbReference>
<accession>A0A1H5ZHV9</accession>
<keyword evidence="3" id="KW-0732">Signal</keyword>
<keyword evidence="5" id="KW-0998">Cell outer membrane</keyword>
<dbReference type="SUPFAM" id="SSF48452">
    <property type="entry name" value="TPR-like"/>
    <property type="match status" value="1"/>
</dbReference>
<evidence type="ECO:0000259" key="6">
    <source>
        <dbReference type="Pfam" id="PF07980"/>
    </source>
</evidence>
<protein>
    <submittedName>
        <fullName evidence="8">SusD family protein</fullName>
    </submittedName>
</protein>
<feature type="domain" description="RagB/SusD" evidence="6">
    <location>
        <begin position="377"/>
        <end position="497"/>
    </location>
</feature>
<proteinExistence type="inferred from homology"/>
<dbReference type="AlphaFoldDB" id="A0A1H5ZHV9"/>
<evidence type="ECO:0000256" key="1">
    <source>
        <dbReference type="ARBA" id="ARBA00004442"/>
    </source>
</evidence>
<evidence type="ECO:0000313" key="8">
    <source>
        <dbReference type="EMBL" id="SEG36048.1"/>
    </source>
</evidence>
<dbReference type="InterPro" id="IPR012944">
    <property type="entry name" value="SusD_RagB_dom"/>
</dbReference>
<dbReference type="Gene3D" id="1.25.40.390">
    <property type="match status" value="2"/>
</dbReference>
<dbReference type="InterPro" id="IPR033985">
    <property type="entry name" value="SusD-like_N"/>
</dbReference>
<dbReference type="GO" id="GO:0009279">
    <property type="term" value="C:cell outer membrane"/>
    <property type="evidence" value="ECO:0007669"/>
    <property type="project" value="UniProtKB-SubCell"/>
</dbReference>
<dbReference type="Pfam" id="PF07980">
    <property type="entry name" value="SusD_RagB"/>
    <property type="match status" value="1"/>
</dbReference>
<evidence type="ECO:0000259" key="7">
    <source>
        <dbReference type="Pfam" id="PF14322"/>
    </source>
</evidence>
<evidence type="ECO:0000256" key="5">
    <source>
        <dbReference type="ARBA" id="ARBA00023237"/>
    </source>
</evidence>
<keyword evidence="4" id="KW-0472">Membrane</keyword>
<keyword evidence="9" id="KW-1185">Reference proteome</keyword>
<comment type="subcellular location">
    <subcellularLocation>
        <location evidence="1">Cell outer membrane</location>
    </subcellularLocation>
</comment>
<evidence type="ECO:0000256" key="2">
    <source>
        <dbReference type="ARBA" id="ARBA00006275"/>
    </source>
</evidence>
<sequence length="531" mass="59555">MKLNKTLYTIILGASLFGMSSCEKFLERMPDNRAEVDSKDKIKKLLTSGYAENAYLMSAEFSSDNVDDYGATNPNSARVLMQLFRWEDVTELGNDMPASVWDANYKAILAANTVLESLEEMGNPGDMSAQRGEALAIRAYGHFVLVNLFAQHYSKSFGATDLGIPYMGSVPKELNPQNERATVKEVYDNIVKDLEEAVQLVEDAEYGATPKYHFNVAATNAFLARVFLYMGEWQKAVTYADAAIGKDPSGMMRKNRQLATRPITGVTDLAVFYNSSSENANLLLQTAYSNQGLYFGNYYEGSRFSHGGLIASTETFMSDTPWGKYRSSAYVPRVFEYAGTNLDKVLVARVSFMFEYTDPVAQIGYVRAVYAPFTVEEAMLTRAEALIHLNRYDEALADMNRWKNNSMQVTTPNMTVESVNAWATTGPAKDYFTARKPTPKKKFNADFKIDAGTQENMLHAVLLIRRLETMHMGLRWFDVKRYGIEVERRVLSSDGTVATVETATMLKKRDPRRALQIPKDVISAGLKPNPR</sequence>
<comment type="similarity">
    <text evidence="2">Belongs to the SusD family.</text>
</comment>
<dbReference type="OrthoDB" id="1147023at2"/>
<name>A0A1H5ZHV9_9SPHI</name>
<evidence type="ECO:0000256" key="4">
    <source>
        <dbReference type="ARBA" id="ARBA00023136"/>
    </source>
</evidence>
<feature type="domain" description="SusD-like N-terminal" evidence="7">
    <location>
        <begin position="24"/>
        <end position="228"/>
    </location>
</feature>
<dbReference type="InterPro" id="IPR011990">
    <property type="entry name" value="TPR-like_helical_dom_sf"/>
</dbReference>
<reference evidence="9" key="1">
    <citation type="submission" date="2016-10" db="EMBL/GenBank/DDBJ databases">
        <authorList>
            <person name="Varghese N."/>
            <person name="Submissions S."/>
        </authorList>
    </citation>
    <scope>NUCLEOTIDE SEQUENCE [LARGE SCALE GENOMIC DNA]</scope>
    <source>
        <strain evidence="9">DSM 22361</strain>
    </source>
</reference>
<organism evidence="8 9">
    <name type="scientific">Sphingobacterium lactis</name>
    <dbReference type="NCBI Taxonomy" id="797291"/>
    <lineage>
        <taxon>Bacteria</taxon>
        <taxon>Pseudomonadati</taxon>
        <taxon>Bacteroidota</taxon>
        <taxon>Sphingobacteriia</taxon>
        <taxon>Sphingobacteriales</taxon>
        <taxon>Sphingobacteriaceae</taxon>
        <taxon>Sphingobacterium</taxon>
    </lineage>
</organism>
<gene>
    <name evidence="8" type="ORF">SAMN05421877_10720</name>
</gene>